<evidence type="ECO:0000256" key="2">
    <source>
        <dbReference type="ARBA" id="ARBA00022475"/>
    </source>
</evidence>
<evidence type="ECO:0000256" key="7">
    <source>
        <dbReference type="ARBA" id="ARBA00023136"/>
    </source>
</evidence>
<feature type="transmembrane region" description="Helical" evidence="8">
    <location>
        <begin position="260"/>
        <end position="281"/>
    </location>
</feature>
<evidence type="ECO:0000256" key="3">
    <source>
        <dbReference type="ARBA" id="ARBA00022692"/>
    </source>
</evidence>
<name>A0A9X3KCJ2_MEDGN</name>
<evidence type="ECO:0000256" key="5">
    <source>
        <dbReference type="ARBA" id="ARBA00022984"/>
    </source>
</evidence>
<feature type="transmembrane region" description="Helical" evidence="8">
    <location>
        <begin position="159"/>
        <end position="177"/>
    </location>
</feature>
<dbReference type="GO" id="GO:0005886">
    <property type="term" value="C:plasma membrane"/>
    <property type="evidence" value="ECO:0007669"/>
    <property type="project" value="UniProtKB-SubCell"/>
</dbReference>
<dbReference type="PRINTS" id="PR01806">
    <property type="entry name" value="VIRFACTRMVIN"/>
</dbReference>
<feature type="transmembrane region" description="Helical" evidence="8">
    <location>
        <begin position="12"/>
        <end position="31"/>
    </location>
</feature>
<proteinExistence type="predicted"/>
<keyword evidence="6 8" id="KW-1133">Transmembrane helix</keyword>
<comment type="caution">
    <text evidence="9">The sequence shown here is derived from an EMBL/GenBank/DDBJ whole genome shotgun (WGS) entry which is preliminary data.</text>
</comment>
<keyword evidence="2" id="KW-1003">Cell membrane</keyword>
<evidence type="ECO:0000256" key="6">
    <source>
        <dbReference type="ARBA" id="ARBA00022989"/>
    </source>
</evidence>
<dbReference type="GO" id="GO:0034204">
    <property type="term" value="P:lipid translocation"/>
    <property type="evidence" value="ECO:0007669"/>
    <property type="project" value="TreeGrafter"/>
</dbReference>
<evidence type="ECO:0000313" key="9">
    <source>
        <dbReference type="EMBL" id="MCZ7694239.1"/>
    </source>
</evidence>
<evidence type="ECO:0000256" key="8">
    <source>
        <dbReference type="SAM" id="Phobius"/>
    </source>
</evidence>
<feature type="transmembrane region" description="Helical" evidence="8">
    <location>
        <begin position="302"/>
        <end position="327"/>
    </location>
</feature>
<keyword evidence="7 8" id="KW-0472">Membrane</keyword>
<keyword evidence="3 8" id="KW-0812">Transmembrane</keyword>
<dbReference type="PANTHER" id="PTHR47019:SF1">
    <property type="entry name" value="LIPID II FLIPPASE MURJ"/>
    <property type="match status" value="1"/>
</dbReference>
<dbReference type="PANTHER" id="PTHR47019">
    <property type="entry name" value="LIPID II FLIPPASE MURJ"/>
    <property type="match status" value="1"/>
</dbReference>
<feature type="transmembrane region" description="Helical" evidence="8">
    <location>
        <begin position="51"/>
        <end position="75"/>
    </location>
</feature>
<dbReference type="AlphaFoldDB" id="A0A9X3KCJ2"/>
<evidence type="ECO:0008006" key="11">
    <source>
        <dbReference type="Google" id="ProtNLM"/>
    </source>
</evidence>
<dbReference type="GO" id="GO:0015648">
    <property type="term" value="F:lipid-linked peptidoglycan transporter activity"/>
    <property type="evidence" value="ECO:0007669"/>
    <property type="project" value="TreeGrafter"/>
</dbReference>
<comment type="subcellular location">
    <subcellularLocation>
        <location evidence="1">Cell membrane</location>
        <topology evidence="1">Multi-pass membrane protein</topology>
    </subcellularLocation>
</comment>
<feature type="transmembrane region" description="Helical" evidence="8">
    <location>
        <begin position="183"/>
        <end position="203"/>
    </location>
</feature>
<dbReference type="GO" id="GO:0009252">
    <property type="term" value="P:peptidoglycan biosynthetic process"/>
    <property type="evidence" value="ECO:0007669"/>
    <property type="project" value="UniProtKB-KW"/>
</dbReference>
<sequence length="495" mass="55394">MIFKQLKQYRGSLSLVLMIIITGITQVLTLMKSSLVAGIFGTGVEIDAYNLANSIVSFLFGFIAAGISTVIIPNYVRKTDRRNVDSFITVLYGVIALIVCILIAFRYQIIGIFSNRNEFFINICCNALVVLLLANYLLAISDVTVAYFQCKGKYNLPKIVSLVAQLIVVVVLILSPSLSISQYTYIIAIGLVVNFGLDTLFAIKEGWRIRPSFSISLETKRMFGLFFPIVFSTGIYKLSLMVDSTIAARLETGEITVLSYASQISNIINTLLIGNLLTYYYPKIVRKIDTDNDQKSFWKQTILFHLIVCLVIAGFTTVGHETVMLLFQHGTFTEEAAKLVYVGALIYIIGQQTEVVRDLIYRYFYAKGITSVTAKNAMVVSAVNISVSIILVYFIGFFGIFLGTIIASLVSLIIMFIKFHTYFGFENSFKTIFGSLLKNNCIVIITIIIVFILKKIVVIESLLLQILIFGTATLGIYLLFSVLFYKNLKEMIKMD</sequence>
<dbReference type="RefSeq" id="WP_269762789.1">
    <property type="nucleotide sequence ID" value="NZ_JAPZEC010000008.1"/>
</dbReference>
<dbReference type="GO" id="GO:0008360">
    <property type="term" value="P:regulation of cell shape"/>
    <property type="evidence" value="ECO:0007669"/>
    <property type="project" value="UniProtKB-KW"/>
</dbReference>
<feature type="transmembrane region" description="Helical" evidence="8">
    <location>
        <begin position="377"/>
        <end position="395"/>
    </location>
</feature>
<accession>A0A9X3KCJ2</accession>
<feature type="transmembrane region" description="Helical" evidence="8">
    <location>
        <begin position="401"/>
        <end position="425"/>
    </location>
</feature>
<feature type="transmembrane region" description="Helical" evidence="8">
    <location>
        <begin position="87"/>
        <end position="107"/>
    </location>
</feature>
<keyword evidence="4" id="KW-0133">Cell shape</keyword>
<feature type="transmembrane region" description="Helical" evidence="8">
    <location>
        <begin position="339"/>
        <end position="356"/>
    </location>
</feature>
<evidence type="ECO:0000313" key="10">
    <source>
        <dbReference type="Proteomes" id="UP001148455"/>
    </source>
</evidence>
<evidence type="ECO:0000256" key="4">
    <source>
        <dbReference type="ARBA" id="ARBA00022960"/>
    </source>
</evidence>
<feature type="transmembrane region" description="Helical" evidence="8">
    <location>
        <begin position="119"/>
        <end position="138"/>
    </location>
</feature>
<dbReference type="InterPro" id="IPR051050">
    <property type="entry name" value="Lipid_II_flippase_MurJ/MviN"/>
</dbReference>
<reference evidence="9" key="1">
    <citation type="submission" date="2022-12" db="EMBL/GenBank/DDBJ databases">
        <title>Genome of R. gnavus strain RSHDN_123.</title>
        <authorList>
            <person name="Abdugheni R."/>
        </authorList>
    </citation>
    <scope>NUCLEOTIDE SEQUENCE</scope>
    <source>
        <strain evidence="9">RSHDN_123</strain>
    </source>
</reference>
<dbReference type="Proteomes" id="UP001148455">
    <property type="component" value="Unassembled WGS sequence"/>
</dbReference>
<feature type="transmembrane region" description="Helical" evidence="8">
    <location>
        <begin position="437"/>
        <end position="456"/>
    </location>
</feature>
<dbReference type="InterPro" id="IPR004268">
    <property type="entry name" value="MurJ"/>
</dbReference>
<keyword evidence="5" id="KW-0573">Peptidoglycan synthesis</keyword>
<dbReference type="Pfam" id="PF03023">
    <property type="entry name" value="MurJ"/>
    <property type="match status" value="1"/>
</dbReference>
<feature type="transmembrane region" description="Helical" evidence="8">
    <location>
        <begin position="223"/>
        <end position="240"/>
    </location>
</feature>
<feature type="transmembrane region" description="Helical" evidence="8">
    <location>
        <begin position="462"/>
        <end position="485"/>
    </location>
</feature>
<dbReference type="EMBL" id="JAPZED010000008">
    <property type="protein sequence ID" value="MCZ7694239.1"/>
    <property type="molecule type" value="Genomic_DNA"/>
</dbReference>
<organism evidence="9 10">
    <name type="scientific">Mediterraneibacter gnavus</name>
    <name type="common">Ruminococcus gnavus</name>
    <dbReference type="NCBI Taxonomy" id="33038"/>
    <lineage>
        <taxon>Bacteria</taxon>
        <taxon>Bacillati</taxon>
        <taxon>Bacillota</taxon>
        <taxon>Clostridia</taxon>
        <taxon>Lachnospirales</taxon>
        <taxon>Lachnospiraceae</taxon>
        <taxon>Mediterraneibacter</taxon>
    </lineage>
</organism>
<gene>
    <name evidence="9" type="ORF">O8D18_09330</name>
</gene>
<protein>
    <recommendedName>
        <fullName evidence="11">Teichoic acid transporter</fullName>
    </recommendedName>
</protein>
<evidence type="ECO:0000256" key="1">
    <source>
        <dbReference type="ARBA" id="ARBA00004651"/>
    </source>
</evidence>